<evidence type="ECO:0000256" key="1">
    <source>
        <dbReference type="SAM" id="MobiDB-lite"/>
    </source>
</evidence>
<gene>
    <name evidence="3" type="ORF">KP509_12G090500</name>
</gene>
<feature type="compositionally biased region" description="Basic and acidic residues" evidence="1">
    <location>
        <begin position="34"/>
        <end position="49"/>
    </location>
</feature>
<protein>
    <submittedName>
        <fullName evidence="3">Uncharacterized protein</fullName>
    </submittedName>
</protein>
<feature type="transmembrane region" description="Helical" evidence="2">
    <location>
        <begin position="213"/>
        <end position="241"/>
    </location>
</feature>
<feature type="compositionally biased region" description="Low complexity" evidence="1">
    <location>
        <begin position="14"/>
        <end position="31"/>
    </location>
</feature>
<dbReference type="EMBL" id="CM035417">
    <property type="protein sequence ID" value="KAH7424115.1"/>
    <property type="molecule type" value="Genomic_DNA"/>
</dbReference>
<feature type="transmembrane region" description="Helical" evidence="2">
    <location>
        <begin position="135"/>
        <end position="153"/>
    </location>
</feature>
<accession>A0A8T2TRR1</accession>
<keyword evidence="2" id="KW-0472">Membrane</keyword>
<proteinExistence type="predicted"/>
<reference evidence="3" key="1">
    <citation type="submission" date="2021-08" db="EMBL/GenBank/DDBJ databases">
        <title>WGS assembly of Ceratopteris richardii.</title>
        <authorList>
            <person name="Marchant D.B."/>
            <person name="Chen G."/>
            <person name="Jenkins J."/>
            <person name="Shu S."/>
            <person name="Leebens-Mack J."/>
            <person name="Grimwood J."/>
            <person name="Schmutz J."/>
            <person name="Soltis P."/>
            <person name="Soltis D."/>
            <person name="Chen Z.-H."/>
        </authorList>
    </citation>
    <scope>NUCLEOTIDE SEQUENCE</scope>
    <source>
        <strain evidence="3">Whitten #5841</strain>
        <tissue evidence="3">Leaf</tissue>
    </source>
</reference>
<keyword evidence="4" id="KW-1185">Reference proteome</keyword>
<dbReference type="OrthoDB" id="1922757at2759"/>
<evidence type="ECO:0000313" key="3">
    <source>
        <dbReference type="EMBL" id="KAH7424115.1"/>
    </source>
</evidence>
<feature type="transmembrane region" description="Helical" evidence="2">
    <location>
        <begin position="92"/>
        <end position="115"/>
    </location>
</feature>
<evidence type="ECO:0000313" key="4">
    <source>
        <dbReference type="Proteomes" id="UP000825935"/>
    </source>
</evidence>
<organism evidence="3 4">
    <name type="scientific">Ceratopteris richardii</name>
    <name type="common">Triangle waterfern</name>
    <dbReference type="NCBI Taxonomy" id="49495"/>
    <lineage>
        <taxon>Eukaryota</taxon>
        <taxon>Viridiplantae</taxon>
        <taxon>Streptophyta</taxon>
        <taxon>Embryophyta</taxon>
        <taxon>Tracheophyta</taxon>
        <taxon>Polypodiopsida</taxon>
        <taxon>Polypodiidae</taxon>
        <taxon>Polypodiales</taxon>
        <taxon>Pteridineae</taxon>
        <taxon>Pteridaceae</taxon>
        <taxon>Parkerioideae</taxon>
        <taxon>Ceratopteris</taxon>
    </lineage>
</organism>
<sequence length="541" mass="61025">MEEPADFLYSAITPFPSSALPPASASSDQPSTTKESHQQRPNSSDDGHATRSLAKIGPQHPASSQTKTRNQLDEYEVLLSKVRWAARFVSSAYNLSTFLAFCNLTWATVVLLGAFVDDIQFFDYAMVTALLILEAFRLGSAAFFTILLTHGLARSSQNPEHIIHGRDDQYRRSFLARILSSLLQALLIAPSFICPLYRFRGIPHRPTRTYISLLVFYLTVICNAVVSCITLVLSTASFVRFRDRQNQGVMRYYDELVQRGITVGVIQADEFEFIQFAYGMLGKEYARIIQPEAVIKNHRKLIEYLYHHRLGQDFLLTFLDDGDAFVQQAAVNMPGFWADPTMGLGLKGVKLSNKVLEEMANKVGIGQVGWAAINSFGGIARNDPQILARTRMSNGRCLLDKLADLVDARSSGSLAAVRTLALFYHYSYECDSEKQAVCPILQNEQGLVGRLNHILRSAKVHRLRLFSAYLLHLMRRLDPSCYKEVDGITPTKDSYWFVREFELLNFVRKQCDLNAVLHNNLPENFLRNGSSFKRPDGTRLL</sequence>
<dbReference type="OMA" id="AIHRICH"/>
<name>A0A8T2TRR1_CERRI</name>
<feature type="region of interest" description="Disordered" evidence="1">
    <location>
        <begin position="1"/>
        <end position="68"/>
    </location>
</feature>
<comment type="caution">
    <text evidence="3">The sequence shown here is derived from an EMBL/GenBank/DDBJ whole genome shotgun (WGS) entry which is preliminary data.</text>
</comment>
<keyword evidence="2" id="KW-0812">Transmembrane</keyword>
<dbReference type="Proteomes" id="UP000825935">
    <property type="component" value="Chromosome 12"/>
</dbReference>
<dbReference type="AlphaFoldDB" id="A0A8T2TRR1"/>
<feature type="transmembrane region" description="Helical" evidence="2">
    <location>
        <begin position="174"/>
        <end position="193"/>
    </location>
</feature>
<keyword evidence="2" id="KW-1133">Transmembrane helix</keyword>
<evidence type="ECO:0000256" key="2">
    <source>
        <dbReference type="SAM" id="Phobius"/>
    </source>
</evidence>